<dbReference type="OrthoDB" id="7187796at2"/>
<dbReference type="PROSITE" id="PS51257">
    <property type="entry name" value="PROKAR_LIPOPROTEIN"/>
    <property type="match status" value="1"/>
</dbReference>
<dbReference type="PANTHER" id="PTHR47197:SF3">
    <property type="entry name" value="DIHYDRO-HEME D1 DEHYDROGENASE"/>
    <property type="match status" value="1"/>
</dbReference>
<gene>
    <name evidence="2" type="ORF">SAMN02745131_04167</name>
</gene>
<dbReference type="PANTHER" id="PTHR47197">
    <property type="entry name" value="PROTEIN NIRF"/>
    <property type="match status" value="1"/>
</dbReference>
<dbReference type="RefSeq" id="WP_072837273.1">
    <property type="nucleotide sequence ID" value="NZ_FQUU01000034.1"/>
</dbReference>
<dbReference type="SUPFAM" id="SSF51004">
    <property type="entry name" value="C-terminal (heme d1) domain of cytochrome cd1-nitrite reductase"/>
    <property type="match status" value="1"/>
</dbReference>
<accession>A0A1M5GJ76</accession>
<organism evidence="2 3">
    <name type="scientific">Flavisolibacter ginsengisoli DSM 18119</name>
    <dbReference type="NCBI Taxonomy" id="1121884"/>
    <lineage>
        <taxon>Bacteria</taxon>
        <taxon>Pseudomonadati</taxon>
        <taxon>Bacteroidota</taxon>
        <taxon>Chitinophagia</taxon>
        <taxon>Chitinophagales</taxon>
        <taxon>Chitinophagaceae</taxon>
        <taxon>Flavisolibacter</taxon>
    </lineage>
</organism>
<dbReference type="InterPro" id="IPR051200">
    <property type="entry name" value="Host-pathogen_enzymatic-act"/>
</dbReference>
<dbReference type="AlphaFoldDB" id="A0A1M5GJ76"/>
<dbReference type="EMBL" id="FQUU01000034">
    <property type="protein sequence ID" value="SHG03800.1"/>
    <property type="molecule type" value="Genomic_DNA"/>
</dbReference>
<feature type="signal peptide" evidence="1">
    <location>
        <begin position="1"/>
        <end position="18"/>
    </location>
</feature>
<sequence>MFKKFLLLLTLHSLQACAQQSGYSVEKTYKIPGPGGWDYIRMHKGKLYVSHSTQVNIINAATGDSVGVIPQTTGVHGIAFDEALNRCYTSNGRLNNVTVFDLATDKVLTQVPTGNNPDAIFFEPFTQTIITCNGSSKTLSLIDPKADKVIQTIEVGGKPEEAVSDGKGHLYVNLEDKNEVAAVDLKTNKVTARWSLGAEGPTGLAYDKATNRLFSGCDGYLVVLNAESGKVVSKLPIGDGCDGVVFNEAKNLIYTSNGQSGNLSVIREKDANHYAVLGNYPTKRGARTLCFDEASQTIYLPTADFEPRVGTERPKMKTGTFQVLVVTYKVK</sequence>
<dbReference type="InterPro" id="IPR015943">
    <property type="entry name" value="WD40/YVTN_repeat-like_dom_sf"/>
</dbReference>
<dbReference type="STRING" id="1121884.SAMN02745131_04167"/>
<proteinExistence type="predicted"/>
<protein>
    <submittedName>
        <fullName evidence="2">40-residue YVTN family beta-propeller repeat-containing protein</fullName>
    </submittedName>
</protein>
<dbReference type="InterPro" id="IPR011048">
    <property type="entry name" value="Haem_d1_sf"/>
</dbReference>
<dbReference type="Proteomes" id="UP000184048">
    <property type="component" value="Unassembled WGS sequence"/>
</dbReference>
<feature type="chain" id="PRO_5013290948" evidence="1">
    <location>
        <begin position="19"/>
        <end position="331"/>
    </location>
</feature>
<keyword evidence="1" id="KW-0732">Signal</keyword>
<evidence type="ECO:0000313" key="3">
    <source>
        <dbReference type="Proteomes" id="UP000184048"/>
    </source>
</evidence>
<name>A0A1M5GJ76_9BACT</name>
<keyword evidence="3" id="KW-1185">Reference proteome</keyword>
<evidence type="ECO:0000313" key="2">
    <source>
        <dbReference type="EMBL" id="SHG03800.1"/>
    </source>
</evidence>
<reference evidence="2 3" key="1">
    <citation type="submission" date="2016-11" db="EMBL/GenBank/DDBJ databases">
        <authorList>
            <person name="Jaros S."/>
            <person name="Januszkiewicz K."/>
            <person name="Wedrychowicz H."/>
        </authorList>
    </citation>
    <scope>NUCLEOTIDE SEQUENCE [LARGE SCALE GENOMIC DNA]</scope>
    <source>
        <strain evidence="2 3">DSM 18119</strain>
    </source>
</reference>
<dbReference type="Gene3D" id="2.130.10.10">
    <property type="entry name" value="YVTN repeat-like/Quinoprotein amine dehydrogenase"/>
    <property type="match status" value="2"/>
</dbReference>
<evidence type="ECO:0000256" key="1">
    <source>
        <dbReference type="SAM" id="SignalP"/>
    </source>
</evidence>